<accession>A0A934MPS5</accession>
<keyword evidence="1" id="KW-0732">Signal</keyword>
<comment type="caution">
    <text evidence="2">The sequence shown here is derived from an EMBL/GenBank/DDBJ whole genome shotgun (WGS) entry which is preliminary data.</text>
</comment>
<dbReference type="AlphaFoldDB" id="A0A934MPS5"/>
<evidence type="ECO:0000256" key="1">
    <source>
        <dbReference type="SAM" id="SignalP"/>
    </source>
</evidence>
<sequence length="273" mass="29142">MKHKKALVILTAVGVLGATAVTGASGLVDKVSGLLRSDIKIVVNGEQTTLQPVYINGKAYLPVRDAAGVLGYEVNAAGKQIQLQTKKEQPPVDEENQHIQMNGVVVSKTDLDGITRLEVRGDGAGWMILGIDSDSVIVNEDGVAKTIDDIREGTALKADYGPIVAMSYPGKSHAAKLVISTDRLVREDTVTKVSKSEDGWQIFLGPENDAQGLQLNTDSDTIIVKANGERLKPEDLKTGTKIKAYYGPATTRSIPAQSTVQLIVVEPEKDAAQ</sequence>
<dbReference type="RefSeq" id="WP_199018252.1">
    <property type="nucleotide sequence ID" value="NZ_JAELUP010000013.1"/>
</dbReference>
<keyword evidence="3" id="KW-1185">Reference proteome</keyword>
<name>A0A934MPS5_9BACL</name>
<evidence type="ECO:0000313" key="2">
    <source>
        <dbReference type="EMBL" id="MBJ6360699.1"/>
    </source>
</evidence>
<proteinExistence type="predicted"/>
<evidence type="ECO:0008006" key="4">
    <source>
        <dbReference type="Google" id="ProtNLM"/>
    </source>
</evidence>
<reference evidence="2" key="1">
    <citation type="submission" date="2020-12" db="EMBL/GenBank/DDBJ databases">
        <authorList>
            <person name="Huq M.A."/>
        </authorList>
    </citation>
    <scope>NUCLEOTIDE SEQUENCE</scope>
    <source>
        <strain evidence="2">MAHUQ-46</strain>
    </source>
</reference>
<feature type="chain" id="PRO_5038932144" description="Copper amine oxidase-like N-terminal domain-containing protein" evidence="1">
    <location>
        <begin position="21"/>
        <end position="273"/>
    </location>
</feature>
<gene>
    <name evidence="2" type="ORF">JFN88_05110</name>
</gene>
<protein>
    <recommendedName>
        <fullName evidence="4">Copper amine oxidase-like N-terminal domain-containing protein</fullName>
    </recommendedName>
</protein>
<evidence type="ECO:0000313" key="3">
    <source>
        <dbReference type="Proteomes" id="UP000640274"/>
    </source>
</evidence>
<dbReference type="EMBL" id="JAELUP010000013">
    <property type="protein sequence ID" value="MBJ6360699.1"/>
    <property type="molecule type" value="Genomic_DNA"/>
</dbReference>
<feature type="signal peptide" evidence="1">
    <location>
        <begin position="1"/>
        <end position="20"/>
    </location>
</feature>
<organism evidence="2 3">
    <name type="scientific">Paenibacillus roseus</name>
    <dbReference type="NCBI Taxonomy" id="2798579"/>
    <lineage>
        <taxon>Bacteria</taxon>
        <taxon>Bacillati</taxon>
        <taxon>Bacillota</taxon>
        <taxon>Bacilli</taxon>
        <taxon>Bacillales</taxon>
        <taxon>Paenibacillaceae</taxon>
        <taxon>Paenibacillus</taxon>
    </lineage>
</organism>
<dbReference type="Proteomes" id="UP000640274">
    <property type="component" value="Unassembled WGS sequence"/>
</dbReference>